<protein>
    <submittedName>
        <fullName evidence="1">Uncharacterized protein</fullName>
    </submittedName>
</protein>
<dbReference type="EMBL" id="BK015076">
    <property type="protein sequence ID" value="DAD90058.1"/>
    <property type="molecule type" value="Genomic_DNA"/>
</dbReference>
<organism evidence="1">
    <name type="scientific">Siphoviridae sp. ctlzn3</name>
    <dbReference type="NCBI Taxonomy" id="2826450"/>
    <lineage>
        <taxon>Viruses</taxon>
        <taxon>Duplodnaviria</taxon>
        <taxon>Heunggongvirae</taxon>
        <taxon>Uroviricota</taxon>
        <taxon>Caudoviricetes</taxon>
    </lineage>
</organism>
<proteinExistence type="predicted"/>
<reference evidence="1" key="1">
    <citation type="journal article" date="2021" name="Proc. Natl. Acad. Sci. U.S.A.">
        <title>A Catalog of Tens of Thousands of Viruses from Human Metagenomes Reveals Hidden Associations with Chronic Diseases.</title>
        <authorList>
            <person name="Tisza M.J."/>
            <person name="Buck C.B."/>
        </authorList>
    </citation>
    <scope>NUCLEOTIDE SEQUENCE</scope>
    <source>
        <strain evidence="1">Ctlzn3</strain>
    </source>
</reference>
<name>A0A8S5N720_9CAUD</name>
<evidence type="ECO:0000313" key="1">
    <source>
        <dbReference type="EMBL" id="DAD90058.1"/>
    </source>
</evidence>
<accession>A0A8S5N720</accession>
<sequence>MVLISIYSSFRYKVISLYTWRLENQTKRFRKLNKSVDREKVMQYSLEN</sequence>